<dbReference type="PATRIC" id="fig|1423746.3.peg.301"/>
<reference evidence="1 2" key="1">
    <citation type="journal article" date="2015" name="Genome Announc.">
        <title>Expanding the biotechnology potential of lactobacilli through comparative genomics of 213 strains and associated genera.</title>
        <authorList>
            <person name="Sun Z."/>
            <person name="Harris H.M."/>
            <person name="McCann A."/>
            <person name="Guo C."/>
            <person name="Argimon S."/>
            <person name="Zhang W."/>
            <person name="Yang X."/>
            <person name="Jeffery I.B."/>
            <person name="Cooney J.C."/>
            <person name="Kagawa T.F."/>
            <person name="Liu W."/>
            <person name="Song Y."/>
            <person name="Salvetti E."/>
            <person name="Wrobel A."/>
            <person name="Rasinkangas P."/>
            <person name="Parkhill J."/>
            <person name="Rea M.C."/>
            <person name="O'Sullivan O."/>
            <person name="Ritari J."/>
            <person name="Douillard F.P."/>
            <person name="Paul Ross R."/>
            <person name="Yang R."/>
            <person name="Briner A.E."/>
            <person name="Felis G.E."/>
            <person name="de Vos W.M."/>
            <person name="Barrangou R."/>
            <person name="Klaenhammer T.R."/>
            <person name="Caufield P.W."/>
            <person name="Cui Y."/>
            <person name="Zhang H."/>
            <person name="O'Toole P.W."/>
        </authorList>
    </citation>
    <scope>NUCLEOTIDE SEQUENCE [LARGE SCALE GENOMIC DNA]</scope>
    <source>
        <strain evidence="1 2">DSM 13145</strain>
    </source>
</reference>
<organism evidence="1 2">
    <name type="scientific">Limosilactobacillus frumenti DSM 13145</name>
    <dbReference type="NCBI Taxonomy" id="1423746"/>
    <lineage>
        <taxon>Bacteria</taxon>
        <taxon>Bacillati</taxon>
        <taxon>Bacillota</taxon>
        <taxon>Bacilli</taxon>
        <taxon>Lactobacillales</taxon>
        <taxon>Lactobacillaceae</taxon>
        <taxon>Limosilactobacillus</taxon>
    </lineage>
</organism>
<evidence type="ECO:0000313" key="1">
    <source>
        <dbReference type="EMBL" id="KRL28020.1"/>
    </source>
</evidence>
<keyword evidence="2" id="KW-1185">Reference proteome</keyword>
<dbReference type="SUPFAM" id="SSF82784">
    <property type="entry name" value="OsmC-like"/>
    <property type="match status" value="1"/>
</dbReference>
<dbReference type="InterPro" id="IPR036102">
    <property type="entry name" value="OsmC/Ohrsf"/>
</dbReference>
<dbReference type="Proteomes" id="UP000051445">
    <property type="component" value="Unassembled WGS sequence"/>
</dbReference>
<protein>
    <submittedName>
        <fullName evidence="1">OsmC family protein</fullName>
    </submittedName>
</protein>
<dbReference type="Pfam" id="PF02566">
    <property type="entry name" value="OsmC"/>
    <property type="match status" value="1"/>
</dbReference>
<comment type="caution">
    <text evidence="1">The sequence shown here is derived from an EMBL/GenBank/DDBJ whole genome shotgun (WGS) entry which is preliminary data.</text>
</comment>
<dbReference type="PANTHER" id="PTHR35368:SF1">
    <property type="entry name" value="HYDROPEROXIDE REDUCTASE"/>
    <property type="match status" value="1"/>
</dbReference>
<dbReference type="AlphaFoldDB" id="A0A0R1PBL1"/>
<dbReference type="Gene3D" id="3.30.300.20">
    <property type="match status" value="1"/>
</dbReference>
<dbReference type="OrthoDB" id="1433018at2"/>
<accession>A0A0R1PBL1</accession>
<dbReference type="InterPro" id="IPR052924">
    <property type="entry name" value="OsmC/Ohr_hydroprdx_reductase"/>
</dbReference>
<evidence type="ECO:0000313" key="2">
    <source>
        <dbReference type="Proteomes" id="UP000051445"/>
    </source>
</evidence>
<gene>
    <name evidence="1" type="ORF">FD27_GL000294</name>
</gene>
<sequence length="140" mass="15794">MAVTVYKATVSSTDRPHKYIAHVRDFTMTFDEPRENGGLNEGMRPEEAILCSLGACEDIVAGTFSKAKKFKYTSLYLPLSWSKNDADENQISEIHMSAYFRTPNTKKEAKDFVEFMENTCPVRDNLANSVPIVTKSVKTE</sequence>
<dbReference type="PANTHER" id="PTHR35368">
    <property type="entry name" value="HYDROPEROXIDE REDUCTASE"/>
    <property type="match status" value="1"/>
</dbReference>
<name>A0A0R1PBL1_9LACO</name>
<dbReference type="RefSeq" id="WP_057749082.1">
    <property type="nucleotide sequence ID" value="NZ_AZER01000013.1"/>
</dbReference>
<dbReference type="STRING" id="1423746.FD27_GL000294"/>
<dbReference type="InterPro" id="IPR003718">
    <property type="entry name" value="OsmC/Ohr_fam"/>
</dbReference>
<proteinExistence type="predicted"/>
<dbReference type="InterPro" id="IPR015946">
    <property type="entry name" value="KH_dom-like_a/b"/>
</dbReference>
<dbReference type="EMBL" id="AZER01000013">
    <property type="protein sequence ID" value="KRL28020.1"/>
    <property type="molecule type" value="Genomic_DNA"/>
</dbReference>